<dbReference type="PROSITE" id="PS51375">
    <property type="entry name" value="PPR"/>
    <property type="match status" value="2"/>
</dbReference>
<dbReference type="PANTHER" id="PTHR24015">
    <property type="entry name" value="OS07G0578800 PROTEIN-RELATED"/>
    <property type="match status" value="1"/>
</dbReference>
<comment type="caution">
    <text evidence="4">The sequence shown here is derived from an EMBL/GenBank/DDBJ whole genome shotgun (WGS) entry which is preliminary data.</text>
</comment>
<dbReference type="FunFam" id="1.25.40.10:FF:001093">
    <property type="entry name" value="Pentatricopeptide repeat-containing protein At2g34400"/>
    <property type="match status" value="1"/>
</dbReference>
<gene>
    <name evidence="4" type="ORF">ZOSMA_1G03500</name>
</gene>
<dbReference type="Pfam" id="PF01535">
    <property type="entry name" value="PPR"/>
    <property type="match status" value="7"/>
</dbReference>
<feature type="domain" description="DYW" evidence="3">
    <location>
        <begin position="593"/>
        <end position="693"/>
    </location>
</feature>
<evidence type="ECO:0000313" key="4">
    <source>
        <dbReference type="EMBL" id="KMZ70367.1"/>
    </source>
</evidence>
<dbReference type="InterPro" id="IPR046960">
    <property type="entry name" value="PPR_At4g14850-like_plant"/>
</dbReference>
<feature type="repeat" description="PPR" evidence="2">
    <location>
        <begin position="70"/>
        <end position="106"/>
    </location>
</feature>
<protein>
    <submittedName>
        <fullName evidence="4">Pentatricopeptide repeat protein</fullName>
    </submittedName>
</protein>
<dbReference type="OrthoDB" id="185373at2759"/>
<dbReference type="InterPro" id="IPR002885">
    <property type="entry name" value="PPR_rpt"/>
</dbReference>
<feature type="repeat" description="PPR" evidence="2">
    <location>
        <begin position="281"/>
        <end position="315"/>
    </location>
</feature>
<dbReference type="GO" id="GO:0008270">
    <property type="term" value="F:zinc ion binding"/>
    <property type="evidence" value="ECO:0007669"/>
    <property type="project" value="InterPro"/>
</dbReference>
<dbReference type="Pfam" id="PF14432">
    <property type="entry name" value="DYW_deaminase"/>
    <property type="match status" value="1"/>
</dbReference>
<evidence type="ECO:0000256" key="1">
    <source>
        <dbReference type="ARBA" id="ARBA00022737"/>
    </source>
</evidence>
<organism evidence="4 5">
    <name type="scientific">Zostera marina</name>
    <name type="common">Eelgrass</name>
    <dbReference type="NCBI Taxonomy" id="29655"/>
    <lineage>
        <taxon>Eukaryota</taxon>
        <taxon>Viridiplantae</taxon>
        <taxon>Streptophyta</taxon>
        <taxon>Embryophyta</taxon>
        <taxon>Tracheophyta</taxon>
        <taxon>Spermatophyta</taxon>
        <taxon>Magnoliopsida</taxon>
        <taxon>Liliopsida</taxon>
        <taxon>Zosteraceae</taxon>
        <taxon>Zostera</taxon>
    </lineage>
</organism>
<evidence type="ECO:0000259" key="3">
    <source>
        <dbReference type="Pfam" id="PF14432"/>
    </source>
</evidence>
<dbReference type="InterPro" id="IPR032867">
    <property type="entry name" value="DYW_dom"/>
</dbReference>
<dbReference type="Gene3D" id="1.25.40.10">
    <property type="entry name" value="Tetratricopeptide repeat domain"/>
    <property type="match status" value="5"/>
</dbReference>
<dbReference type="PANTHER" id="PTHR24015:SF2027">
    <property type="entry name" value="PENTACOTRIPEPTIDE-REPEAT REGION OF PRORP DOMAIN-CONTAINING PROTEIN"/>
    <property type="match status" value="1"/>
</dbReference>
<dbReference type="GO" id="GO:0003723">
    <property type="term" value="F:RNA binding"/>
    <property type="evidence" value="ECO:0007669"/>
    <property type="project" value="InterPro"/>
</dbReference>
<sequence>MNMANFYASLLKQCASSKSVTQTRIAHLQLTKSGFPYLHTLGNSLIDAYVKCGCSDDARKMFDLMPDSPHIVSWNNIMSSYIRRNRSEDAVRLFRIMVLSHKGVTPDEFTFSAIFRAFSKLGCCFLNEARKAHGRMVVSGVVDYTDAIVGSALVDMYAKFGRLGDAWMVFDGIVDKDVVLFTAMIVGYTQNREDSKALRVYGDMIAHGDSGVKGNEFTFASVLIACGNSGNMKTGFQIHSVIIKSGLESRNPSQTSLMTMYSKFSLVEESLKIFDQIKKPNAITYTAIISALVSDHREEKAMSMFRDMIRVPTKPNEYTLSTTMRACSGLALILTGKQIHALTVKIGLESDSFVGASLVDMYGKCGNLKMARLVLNGLPKFGLVPLNSMIYGYAQNGFGCKALKLFDRIQTEFGLEPNEATFTSVLSACSSSGLLEDGRRIFTSISTPSIDHYACLVDLFCRAGELDEAELIITTQIKNPDGIVWRSLLSGCKIHGNVEMAERAAMRLLEIDPGDHATHILLSNIYASKGMWNEVIRIKRLMRDMKVKKEPAMSWVEINREVYTFMAGKDNKNTTATIYEKLDVLIKKTKEMGYMPDTKFVLQEMSEVEKERSLYNHSEKLAIAFAVFCSTDTDDGMKNKKKPIMIFKNLRVCGDCHTWMKFVTKVISREISARDAKRFHHFKDGLCSCGDYW</sequence>
<dbReference type="InterPro" id="IPR046848">
    <property type="entry name" value="E_motif"/>
</dbReference>
<dbReference type="Pfam" id="PF13041">
    <property type="entry name" value="PPR_2"/>
    <property type="match status" value="2"/>
</dbReference>
<accession>A0A0K9PQ61</accession>
<reference evidence="5" key="1">
    <citation type="journal article" date="2016" name="Nature">
        <title>The genome of the seagrass Zostera marina reveals angiosperm adaptation to the sea.</title>
        <authorList>
            <person name="Olsen J.L."/>
            <person name="Rouze P."/>
            <person name="Verhelst B."/>
            <person name="Lin Y.-C."/>
            <person name="Bayer T."/>
            <person name="Collen J."/>
            <person name="Dattolo E."/>
            <person name="De Paoli E."/>
            <person name="Dittami S."/>
            <person name="Maumus F."/>
            <person name="Michel G."/>
            <person name="Kersting A."/>
            <person name="Lauritano C."/>
            <person name="Lohaus R."/>
            <person name="Toepel M."/>
            <person name="Tonon T."/>
            <person name="Vanneste K."/>
            <person name="Amirebrahimi M."/>
            <person name="Brakel J."/>
            <person name="Bostroem C."/>
            <person name="Chovatia M."/>
            <person name="Grimwood J."/>
            <person name="Jenkins J.W."/>
            <person name="Jueterbock A."/>
            <person name="Mraz A."/>
            <person name="Stam W.T."/>
            <person name="Tice H."/>
            <person name="Bornberg-Bauer E."/>
            <person name="Green P.J."/>
            <person name="Pearson G.A."/>
            <person name="Procaccini G."/>
            <person name="Duarte C.M."/>
            <person name="Schmutz J."/>
            <person name="Reusch T.B.H."/>
            <person name="Van de Peer Y."/>
        </authorList>
    </citation>
    <scope>NUCLEOTIDE SEQUENCE [LARGE SCALE GENOMIC DNA]</scope>
    <source>
        <strain evidence="5">cv. Finnish</strain>
    </source>
</reference>
<evidence type="ECO:0000256" key="2">
    <source>
        <dbReference type="PROSITE-ProRule" id="PRU00708"/>
    </source>
</evidence>
<keyword evidence="1" id="KW-0677">Repeat</keyword>
<proteinExistence type="predicted"/>
<dbReference type="GO" id="GO:0009451">
    <property type="term" value="P:RNA modification"/>
    <property type="evidence" value="ECO:0007669"/>
    <property type="project" value="InterPro"/>
</dbReference>
<dbReference type="EMBL" id="LFYR01000729">
    <property type="protein sequence ID" value="KMZ70367.1"/>
    <property type="molecule type" value="Genomic_DNA"/>
</dbReference>
<evidence type="ECO:0000313" key="5">
    <source>
        <dbReference type="Proteomes" id="UP000036987"/>
    </source>
</evidence>
<dbReference type="Pfam" id="PF20431">
    <property type="entry name" value="E_motif"/>
    <property type="match status" value="1"/>
</dbReference>
<dbReference type="AlphaFoldDB" id="A0A0K9PQ61"/>
<keyword evidence="5" id="KW-1185">Reference proteome</keyword>
<dbReference type="NCBIfam" id="TIGR00756">
    <property type="entry name" value="PPR"/>
    <property type="match status" value="3"/>
</dbReference>
<dbReference type="OMA" id="GCSDMAR"/>
<dbReference type="Proteomes" id="UP000036987">
    <property type="component" value="Unassembled WGS sequence"/>
</dbReference>
<dbReference type="SUPFAM" id="SSF48452">
    <property type="entry name" value="TPR-like"/>
    <property type="match status" value="1"/>
</dbReference>
<name>A0A0K9PQ61_ZOSMR</name>
<dbReference type="InterPro" id="IPR011990">
    <property type="entry name" value="TPR-like_helical_dom_sf"/>
</dbReference>